<keyword evidence="3" id="KW-1185">Reference proteome</keyword>
<proteinExistence type="predicted"/>
<sequence length="464" mass="54041">MEKSLEELSTLRKYGVDKALGLKNNMVFGEMKTGSHNERIVIDWKEQLQKSDNGKILSNAFNTLLILKNDENLKSKFAFNLFTQKIDIVGNVPWKRLGQYREITNHDDSCLRNYFSVHYGIKSQDIIFDALNEVVLDNQYHPVRDFLKMLKWDGKERLDSLLVDFFNADDTDLNRWQMRLTLVGAVARIFEPGCKFDFVLTIQGGQGIGKSTFFKELAVSSDWFSDSLDEIRGKDAKEHLSGNWIIELGEMAAVGKADQKRIKQFISSSEDVYRPPYGRRTIRVPRQCIFVATTNDDLPLKDDTGNRRWWIVKAHTKEPWFKKNNPLEVEQIWAEAVYQYEYMKANDIPLALPSNLEKQARRVQSDFTDKGEFASIIEEALDRGYTEERTQEGVIKVPINETCPMHVWEKVLKRYRDQYTTARGREIKAVLNSLGEWEQVGKGRVKFGEYGKQYVFRRKDREDR</sequence>
<name>A0A398BG27_9BACI</name>
<protein>
    <recommendedName>
        <fullName evidence="1">Virulence-associated protein E-like domain-containing protein</fullName>
    </recommendedName>
</protein>
<evidence type="ECO:0000313" key="3">
    <source>
        <dbReference type="Proteomes" id="UP000266016"/>
    </source>
</evidence>
<dbReference type="PANTHER" id="PTHR34985">
    <property type="entry name" value="SLR0554 PROTEIN"/>
    <property type="match status" value="1"/>
</dbReference>
<dbReference type="PANTHER" id="PTHR34985:SF1">
    <property type="entry name" value="SLR0554 PROTEIN"/>
    <property type="match status" value="1"/>
</dbReference>
<dbReference type="Pfam" id="PF05272">
    <property type="entry name" value="VapE-like_dom"/>
    <property type="match status" value="1"/>
</dbReference>
<dbReference type="AlphaFoldDB" id="A0A398BG27"/>
<gene>
    <name evidence="2" type="ORF">D1953_00135</name>
</gene>
<reference evidence="2 3" key="1">
    <citation type="submission" date="2018-08" db="EMBL/GenBank/DDBJ databases">
        <title>Bacillus jemisoniae sp. nov., Bacillus chryseoplanitiae sp. nov., Bacillus resnikiae sp. nov., and Bacillus frankliniae sp. nov., isolated from Viking spacecraft and associated surfaces.</title>
        <authorList>
            <person name="Seuylemezian A."/>
            <person name="Vaishampayan P."/>
        </authorList>
    </citation>
    <scope>NUCLEOTIDE SEQUENCE [LARGE SCALE GENOMIC DNA]</scope>
    <source>
        <strain evidence="2 3">MA001</strain>
    </source>
</reference>
<dbReference type="InterPro" id="IPR007936">
    <property type="entry name" value="VapE-like_dom"/>
</dbReference>
<dbReference type="RefSeq" id="WP_119115132.1">
    <property type="nucleotide sequence ID" value="NZ_QWVS01000002.1"/>
</dbReference>
<comment type="caution">
    <text evidence="2">The sequence shown here is derived from an EMBL/GenBank/DDBJ whole genome shotgun (WGS) entry which is preliminary data.</text>
</comment>
<accession>A0A398BG27</accession>
<organism evidence="2 3">
    <name type="scientific">Peribacillus asahii</name>
    <dbReference type="NCBI Taxonomy" id="228899"/>
    <lineage>
        <taxon>Bacteria</taxon>
        <taxon>Bacillati</taxon>
        <taxon>Bacillota</taxon>
        <taxon>Bacilli</taxon>
        <taxon>Bacillales</taxon>
        <taxon>Bacillaceae</taxon>
        <taxon>Peribacillus</taxon>
    </lineage>
</organism>
<feature type="domain" description="Virulence-associated protein E-like" evidence="1">
    <location>
        <begin position="147"/>
        <end position="368"/>
    </location>
</feature>
<evidence type="ECO:0000313" key="2">
    <source>
        <dbReference type="EMBL" id="RID89022.1"/>
    </source>
</evidence>
<dbReference type="Proteomes" id="UP000266016">
    <property type="component" value="Unassembled WGS sequence"/>
</dbReference>
<dbReference type="EMBL" id="QWVS01000002">
    <property type="protein sequence ID" value="RID89022.1"/>
    <property type="molecule type" value="Genomic_DNA"/>
</dbReference>
<evidence type="ECO:0000259" key="1">
    <source>
        <dbReference type="Pfam" id="PF05272"/>
    </source>
</evidence>